<dbReference type="Proteomes" id="UP000176532">
    <property type="component" value="Unassembled WGS sequence"/>
</dbReference>
<dbReference type="AlphaFoldDB" id="A0A1F6M7L4"/>
<sequence>MNDPDSCPEGRGFIPGRGIVACELFNTAGQPLRKIYIVSTQAREWHCTPDAAFVRCTNEDMHPEFPQNTPLPLCPFIGASPRCLALDGTD</sequence>
<proteinExistence type="predicted"/>
<name>A0A1F6M7L4_9BACT</name>
<accession>A0A1F6M7L4</accession>
<organism evidence="1 2">
    <name type="scientific">Candidatus Magasanikbacteria bacterium RIFCSPHIGHO2_02_FULL_50_9b</name>
    <dbReference type="NCBI Taxonomy" id="1798682"/>
    <lineage>
        <taxon>Bacteria</taxon>
        <taxon>Candidatus Magasanikiibacteriota</taxon>
    </lineage>
</organism>
<reference evidence="1 2" key="1">
    <citation type="journal article" date="2016" name="Nat. Commun.">
        <title>Thousands of microbial genomes shed light on interconnected biogeochemical processes in an aquifer system.</title>
        <authorList>
            <person name="Anantharaman K."/>
            <person name="Brown C.T."/>
            <person name="Hug L.A."/>
            <person name="Sharon I."/>
            <person name="Castelle C.J."/>
            <person name="Probst A.J."/>
            <person name="Thomas B.C."/>
            <person name="Singh A."/>
            <person name="Wilkins M.J."/>
            <person name="Karaoz U."/>
            <person name="Brodie E.L."/>
            <person name="Williams K.H."/>
            <person name="Hubbard S.S."/>
            <person name="Banfield J.F."/>
        </authorList>
    </citation>
    <scope>NUCLEOTIDE SEQUENCE [LARGE SCALE GENOMIC DNA]</scope>
</reference>
<comment type="caution">
    <text evidence="1">The sequence shown here is derived from an EMBL/GenBank/DDBJ whole genome shotgun (WGS) entry which is preliminary data.</text>
</comment>
<evidence type="ECO:0000313" key="2">
    <source>
        <dbReference type="Proteomes" id="UP000176532"/>
    </source>
</evidence>
<dbReference type="EMBL" id="MFQD01000042">
    <property type="protein sequence ID" value="OGH67548.1"/>
    <property type="molecule type" value="Genomic_DNA"/>
</dbReference>
<gene>
    <name evidence="1" type="ORF">A3C15_03220</name>
</gene>
<evidence type="ECO:0000313" key="1">
    <source>
        <dbReference type="EMBL" id="OGH67548.1"/>
    </source>
</evidence>
<dbReference type="STRING" id="1798682.A3C15_03220"/>
<protein>
    <submittedName>
        <fullName evidence="1">Uncharacterized protein</fullName>
    </submittedName>
</protein>